<keyword evidence="7" id="KW-0539">Nucleus</keyword>
<evidence type="ECO:0000256" key="2">
    <source>
        <dbReference type="ARBA" id="ARBA00010386"/>
    </source>
</evidence>
<keyword evidence="8" id="KW-0175">Coiled coil</keyword>
<accession>C1E364</accession>
<comment type="subcellular location">
    <subcellularLocation>
        <location evidence="1">Nucleus</location>
    </subcellularLocation>
</comment>
<sequence length="352" mass="38357">MASELEALKRELHALKGEQHDLHQRKSANRHPRGGPHGDRGSGGGRFQIGPNREDRDDRRAGKRQRTSLDGDGDVNGDGGAPAPPGAYASAPSVDTRPKDAPGIAKDEGEKRRGRRMLAGLLGTLKRHRDEEKAVAAVTAQRRSVIEQAETKAREVSEKLRQESFASNALRRARDHRRTAEIDLRVAEKELEVKRAARLEKDAKTAGCARTSKECGRPRVFYRPKAHTKDTEAAVEVTAKEVAEEFDKTIANSEEKVERLKRALQEATRELEEAEANAPEDAGDDDENEGGNEGRNDANGRAPIDDDAAPEEGEVDASGSDGRGERSDGDEDMGDLEEGPDPEGLEDMLAGK</sequence>
<feature type="compositionally biased region" description="Basic residues" evidence="9">
    <location>
        <begin position="25"/>
        <end position="34"/>
    </location>
</feature>
<evidence type="ECO:0000313" key="11">
    <source>
        <dbReference type="EMBL" id="ACO62877.1"/>
    </source>
</evidence>
<dbReference type="GeneID" id="8242531"/>
<comment type="similarity">
    <text evidence="2">Belongs to the pinin family.</text>
</comment>
<protein>
    <recommendedName>
        <fullName evidence="10">Pinin/SDK/MemA protein domain-containing protein</fullName>
    </recommendedName>
</protein>
<dbReference type="Proteomes" id="UP000002009">
    <property type="component" value="Chromosome 4"/>
</dbReference>
<evidence type="ECO:0000256" key="4">
    <source>
        <dbReference type="ARBA" id="ARBA00023015"/>
    </source>
</evidence>
<keyword evidence="4" id="KW-0805">Transcription regulation</keyword>
<dbReference type="Pfam" id="PF04696">
    <property type="entry name" value="Pinin_SDK_memA"/>
    <property type="match status" value="1"/>
</dbReference>
<dbReference type="GO" id="GO:0071013">
    <property type="term" value="C:catalytic step 2 spliceosome"/>
    <property type="evidence" value="ECO:0007669"/>
    <property type="project" value="TreeGrafter"/>
</dbReference>
<feature type="region of interest" description="Disordered" evidence="9">
    <location>
        <begin position="1"/>
        <end position="115"/>
    </location>
</feature>
<evidence type="ECO:0000259" key="10">
    <source>
        <dbReference type="Pfam" id="PF04696"/>
    </source>
</evidence>
<dbReference type="OrthoDB" id="330772at2759"/>
<dbReference type="GO" id="GO:0006397">
    <property type="term" value="P:mRNA processing"/>
    <property type="evidence" value="ECO:0007669"/>
    <property type="project" value="UniProtKB-KW"/>
</dbReference>
<evidence type="ECO:0000256" key="3">
    <source>
        <dbReference type="ARBA" id="ARBA00022664"/>
    </source>
</evidence>
<feature type="compositionally biased region" description="Basic and acidic residues" evidence="9">
    <location>
        <begin position="96"/>
        <end position="111"/>
    </location>
</feature>
<feature type="compositionally biased region" description="Acidic residues" evidence="9">
    <location>
        <begin position="328"/>
        <end position="346"/>
    </location>
</feature>
<reference evidence="11 12" key="1">
    <citation type="journal article" date="2009" name="Science">
        <title>Green evolution and dynamic adaptations revealed by genomes of the marine picoeukaryotes Micromonas.</title>
        <authorList>
            <person name="Worden A.Z."/>
            <person name="Lee J.H."/>
            <person name="Mock T."/>
            <person name="Rouze P."/>
            <person name="Simmons M.P."/>
            <person name="Aerts A.L."/>
            <person name="Allen A.E."/>
            <person name="Cuvelier M.L."/>
            <person name="Derelle E."/>
            <person name="Everett M.V."/>
            <person name="Foulon E."/>
            <person name="Grimwood J."/>
            <person name="Gundlach H."/>
            <person name="Henrissat B."/>
            <person name="Napoli C."/>
            <person name="McDonald S.M."/>
            <person name="Parker M.S."/>
            <person name="Rombauts S."/>
            <person name="Salamov A."/>
            <person name="Von Dassow P."/>
            <person name="Badger J.H."/>
            <person name="Coutinho P.M."/>
            <person name="Demir E."/>
            <person name="Dubchak I."/>
            <person name="Gentemann C."/>
            <person name="Eikrem W."/>
            <person name="Gready J.E."/>
            <person name="John U."/>
            <person name="Lanier W."/>
            <person name="Lindquist E.A."/>
            <person name="Lucas S."/>
            <person name="Mayer K.F."/>
            <person name="Moreau H."/>
            <person name="Not F."/>
            <person name="Otillar R."/>
            <person name="Panaud O."/>
            <person name="Pangilinan J."/>
            <person name="Paulsen I."/>
            <person name="Piegu B."/>
            <person name="Poliakov A."/>
            <person name="Robbens S."/>
            <person name="Schmutz J."/>
            <person name="Toulza E."/>
            <person name="Wyss T."/>
            <person name="Zelensky A."/>
            <person name="Zhou K."/>
            <person name="Armbrust E.V."/>
            <person name="Bhattacharya D."/>
            <person name="Goodenough U.W."/>
            <person name="Van de Peer Y."/>
            <person name="Grigoriev I.V."/>
        </authorList>
    </citation>
    <scope>NUCLEOTIDE SEQUENCE [LARGE SCALE GENOMIC DNA]</scope>
    <source>
        <strain evidence="12">RCC299 / NOUM17</strain>
    </source>
</reference>
<keyword evidence="5" id="KW-0804">Transcription</keyword>
<evidence type="ECO:0000256" key="8">
    <source>
        <dbReference type="SAM" id="Coils"/>
    </source>
</evidence>
<keyword evidence="6" id="KW-0508">mRNA splicing</keyword>
<evidence type="ECO:0000256" key="9">
    <source>
        <dbReference type="SAM" id="MobiDB-lite"/>
    </source>
</evidence>
<feature type="compositionally biased region" description="Acidic residues" evidence="9">
    <location>
        <begin position="281"/>
        <end position="290"/>
    </location>
</feature>
<evidence type="ECO:0000256" key="5">
    <source>
        <dbReference type="ARBA" id="ARBA00023163"/>
    </source>
</evidence>
<evidence type="ECO:0000313" key="12">
    <source>
        <dbReference type="Proteomes" id="UP000002009"/>
    </source>
</evidence>
<evidence type="ECO:0000256" key="1">
    <source>
        <dbReference type="ARBA" id="ARBA00004123"/>
    </source>
</evidence>
<dbReference type="InterPro" id="IPR006786">
    <property type="entry name" value="Pinin_SDK_MemA"/>
</dbReference>
<dbReference type="PANTHER" id="PTHR12707:SF0">
    <property type="entry name" value="PININ"/>
    <property type="match status" value="1"/>
</dbReference>
<feature type="region of interest" description="Disordered" evidence="9">
    <location>
        <begin position="248"/>
        <end position="352"/>
    </location>
</feature>
<dbReference type="AlphaFoldDB" id="C1E364"/>
<dbReference type="InParanoid" id="C1E364"/>
<dbReference type="EMBL" id="CP001325">
    <property type="protein sequence ID" value="ACO62877.1"/>
    <property type="molecule type" value="Genomic_DNA"/>
</dbReference>
<gene>
    <name evidence="11" type="ORF">MICPUN_52676</name>
</gene>
<proteinExistence type="inferred from homology"/>
<feature type="compositionally biased region" description="Basic and acidic residues" evidence="9">
    <location>
        <begin position="248"/>
        <end position="271"/>
    </location>
</feature>
<dbReference type="PANTHER" id="PTHR12707">
    <property type="entry name" value="PINN"/>
    <property type="match status" value="1"/>
</dbReference>
<feature type="domain" description="Pinin/SDK/MemA protein" evidence="10">
    <location>
        <begin position="109"/>
        <end position="238"/>
    </location>
</feature>
<feature type="compositionally biased region" description="Acidic residues" evidence="9">
    <location>
        <begin position="305"/>
        <end position="315"/>
    </location>
</feature>
<dbReference type="InterPro" id="IPR039853">
    <property type="entry name" value="Pinin"/>
</dbReference>
<keyword evidence="3" id="KW-0507">mRNA processing</keyword>
<feature type="compositionally biased region" description="Basic and acidic residues" evidence="9">
    <location>
        <begin position="1"/>
        <end position="24"/>
    </location>
</feature>
<name>C1E364_MICCC</name>
<dbReference type="RefSeq" id="XP_002501619.1">
    <property type="nucleotide sequence ID" value="XM_002501573.1"/>
</dbReference>
<evidence type="ECO:0000256" key="7">
    <source>
        <dbReference type="ARBA" id="ARBA00023242"/>
    </source>
</evidence>
<dbReference type="GO" id="GO:0008380">
    <property type="term" value="P:RNA splicing"/>
    <property type="evidence" value="ECO:0007669"/>
    <property type="project" value="UniProtKB-KW"/>
</dbReference>
<keyword evidence="12" id="KW-1185">Reference proteome</keyword>
<feature type="coiled-coil region" evidence="8">
    <location>
        <begin position="170"/>
        <end position="197"/>
    </location>
</feature>
<dbReference type="KEGG" id="mis:MICPUN_52676"/>
<evidence type="ECO:0000256" key="6">
    <source>
        <dbReference type="ARBA" id="ARBA00023187"/>
    </source>
</evidence>
<organism evidence="11 12">
    <name type="scientific">Micromonas commoda (strain RCC299 / NOUM17 / CCMP2709)</name>
    <name type="common">Picoplanktonic green alga</name>
    <dbReference type="NCBI Taxonomy" id="296587"/>
    <lineage>
        <taxon>Eukaryota</taxon>
        <taxon>Viridiplantae</taxon>
        <taxon>Chlorophyta</taxon>
        <taxon>Mamiellophyceae</taxon>
        <taxon>Mamiellales</taxon>
        <taxon>Mamiellaceae</taxon>
        <taxon>Micromonas</taxon>
    </lineage>
</organism>
<dbReference type="STRING" id="296587.C1E364"/>